<reference evidence="9" key="1">
    <citation type="submission" date="2018-05" db="EMBL/GenBank/DDBJ databases">
        <authorList>
            <person name="Lanie J.A."/>
            <person name="Ng W.-L."/>
            <person name="Kazmierczak K.M."/>
            <person name="Andrzejewski T.M."/>
            <person name="Davidsen T.M."/>
            <person name="Wayne K.J."/>
            <person name="Tettelin H."/>
            <person name="Glass J.I."/>
            <person name="Rusch D."/>
            <person name="Podicherti R."/>
            <person name="Tsui H.-C.T."/>
            <person name="Winkler M.E."/>
        </authorList>
    </citation>
    <scope>NUCLEOTIDE SEQUENCE</scope>
</reference>
<feature type="domain" description="Intradiol ring-cleavage dioxygenases" evidence="7">
    <location>
        <begin position="119"/>
        <end position="258"/>
    </location>
</feature>
<evidence type="ECO:0000256" key="3">
    <source>
        <dbReference type="ARBA" id="ARBA00022723"/>
    </source>
</evidence>
<organism evidence="9">
    <name type="scientific">marine metagenome</name>
    <dbReference type="NCBI Taxonomy" id="408172"/>
    <lineage>
        <taxon>unclassified sequences</taxon>
        <taxon>metagenomes</taxon>
        <taxon>ecological metagenomes</taxon>
    </lineage>
</organism>
<evidence type="ECO:0000256" key="1">
    <source>
        <dbReference type="ARBA" id="ARBA00001965"/>
    </source>
</evidence>
<keyword evidence="3" id="KW-0479">Metal-binding</keyword>
<dbReference type="SUPFAM" id="SSF49482">
    <property type="entry name" value="Aromatic compound dioxygenase"/>
    <property type="match status" value="1"/>
</dbReference>
<comment type="similarity">
    <text evidence="2">Belongs to the intradiol ring-cleavage dioxygenase family.</text>
</comment>
<dbReference type="GO" id="GO:0008199">
    <property type="term" value="F:ferric iron binding"/>
    <property type="evidence" value="ECO:0007669"/>
    <property type="project" value="InterPro"/>
</dbReference>
<feature type="domain" description="Catechol dioxygenase N-terminal" evidence="8">
    <location>
        <begin position="22"/>
        <end position="95"/>
    </location>
</feature>
<evidence type="ECO:0008006" key="10">
    <source>
        <dbReference type="Google" id="ProtNLM"/>
    </source>
</evidence>
<dbReference type="EMBL" id="UINC01009337">
    <property type="protein sequence ID" value="SVA41883.1"/>
    <property type="molecule type" value="Genomic_DNA"/>
</dbReference>
<dbReference type="InterPro" id="IPR015889">
    <property type="entry name" value="Intradiol_dOase_core"/>
</dbReference>
<evidence type="ECO:0000256" key="4">
    <source>
        <dbReference type="ARBA" id="ARBA00022964"/>
    </source>
</evidence>
<accession>A0A381VQS2</accession>
<evidence type="ECO:0000256" key="6">
    <source>
        <dbReference type="ARBA" id="ARBA00023004"/>
    </source>
</evidence>
<evidence type="ECO:0000313" key="9">
    <source>
        <dbReference type="EMBL" id="SVA41883.1"/>
    </source>
</evidence>
<evidence type="ECO:0000256" key="2">
    <source>
        <dbReference type="ARBA" id="ARBA00007825"/>
    </source>
</evidence>
<keyword evidence="6" id="KW-0408">Iron</keyword>
<dbReference type="Pfam" id="PF04444">
    <property type="entry name" value="Dioxygenase_N"/>
    <property type="match status" value="1"/>
</dbReference>
<dbReference type="AlphaFoldDB" id="A0A381VQS2"/>
<dbReference type="PANTHER" id="PTHR33711">
    <property type="entry name" value="DIOXYGENASE, PUTATIVE (AFU_ORTHOLOGUE AFUA_2G02910)-RELATED"/>
    <property type="match status" value="1"/>
</dbReference>
<sequence>MRNFSEAVATDAVIQRMAQSKDPRFLEIISSVIRHLHGIVRDVEPTMEEWSRAIQFLTQCGQNSDDKRQEFILLSDTLGISMLLESINNRTEGDATEATVLGPFHAAAPDMAMGDTLPGAGEPTLVSGRIMDISDNPVSDARIDVWQTAGDGFYDVQRTGSDELNRGVFTTGDDGRYWFKTVKPVSYEVPTDGPVGDMLRRMNRDAWRPAHIHFMLTAPGYRKLTTHIFVEGDPYLEDDAVFAVRESLIRTFTQIEDPDEIQHRGFDGPFWKVDSDFVLQPEVPG</sequence>
<gene>
    <name evidence="9" type="ORF">METZ01_LOCUS94737</name>
</gene>
<dbReference type="Gene3D" id="2.60.130.10">
    <property type="entry name" value="Aromatic compound dioxygenase"/>
    <property type="match status" value="1"/>
</dbReference>
<dbReference type="PANTHER" id="PTHR33711:SF7">
    <property type="entry name" value="INTRADIOL RING-CLEAVAGE DIOXYGENASES DOMAIN-CONTAINING PROTEIN-RELATED"/>
    <property type="match status" value="1"/>
</dbReference>
<name>A0A381VQS2_9ZZZZ</name>
<dbReference type="InterPro" id="IPR007535">
    <property type="entry name" value="Catechol_dOase_N"/>
</dbReference>
<evidence type="ECO:0000259" key="7">
    <source>
        <dbReference type="Pfam" id="PF00775"/>
    </source>
</evidence>
<protein>
    <recommendedName>
        <fullName evidence="10">Intradiol ring-cleavage dioxygenases domain-containing protein</fullName>
    </recommendedName>
</protein>
<keyword evidence="4" id="KW-0223">Dioxygenase</keyword>
<keyword evidence="5" id="KW-0560">Oxidoreductase</keyword>
<dbReference type="GO" id="GO:0018576">
    <property type="term" value="F:catechol 1,2-dioxygenase activity"/>
    <property type="evidence" value="ECO:0007669"/>
    <property type="project" value="InterPro"/>
</dbReference>
<dbReference type="InterPro" id="IPR000627">
    <property type="entry name" value="Intradiol_dOase_C"/>
</dbReference>
<dbReference type="GO" id="GO:0009712">
    <property type="term" value="P:catechol-containing compound metabolic process"/>
    <property type="evidence" value="ECO:0007669"/>
    <property type="project" value="InterPro"/>
</dbReference>
<proteinExistence type="inferred from homology"/>
<dbReference type="Pfam" id="PF00775">
    <property type="entry name" value="Dioxygenase_C"/>
    <property type="match status" value="1"/>
</dbReference>
<evidence type="ECO:0000256" key="5">
    <source>
        <dbReference type="ARBA" id="ARBA00023002"/>
    </source>
</evidence>
<dbReference type="InterPro" id="IPR050770">
    <property type="entry name" value="Intradiol_RC_Dioxygenase"/>
</dbReference>
<evidence type="ECO:0000259" key="8">
    <source>
        <dbReference type="Pfam" id="PF04444"/>
    </source>
</evidence>
<comment type="cofactor">
    <cofactor evidence="1">
        <name>Fe(3+)</name>
        <dbReference type="ChEBI" id="CHEBI:29034"/>
    </cofactor>
</comment>